<evidence type="ECO:0000256" key="2">
    <source>
        <dbReference type="ARBA" id="ARBA00006562"/>
    </source>
</evidence>
<keyword evidence="7" id="KW-0479">Metal-binding</keyword>
<evidence type="ECO:0000256" key="6">
    <source>
        <dbReference type="ARBA" id="ARBA00048124"/>
    </source>
</evidence>
<comment type="catalytic activity">
    <reaction evidence="6">
        <text>a 5'-end NAD(+)-phospho-ribonucleoside in mRNA + H2O = a 5'-end phospho-ribonucleoside in mRNA + NAD(+) + H(+)</text>
        <dbReference type="Rhea" id="RHEA:60880"/>
        <dbReference type="Rhea" id="RHEA-COMP:15692"/>
        <dbReference type="Rhea" id="RHEA-COMP:15698"/>
        <dbReference type="ChEBI" id="CHEBI:15377"/>
        <dbReference type="ChEBI" id="CHEBI:15378"/>
        <dbReference type="ChEBI" id="CHEBI:57540"/>
        <dbReference type="ChEBI" id="CHEBI:138282"/>
        <dbReference type="ChEBI" id="CHEBI:144029"/>
    </reaction>
    <physiologicalReaction direction="left-to-right" evidence="6">
        <dbReference type="Rhea" id="RHEA:60881"/>
    </physiologicalReaction>
</comment>
<feature type="domain" description="RAI1-like" evidence="8">
    <location>
        <begin position="23"/>
        <end position="361"/>
    </location>
</feature>
<keyword evidence="7" id="KW-0694">RNA-binding</keyword>
<comment type="similarity">
    <text evidence="2 7">Belongs to the DXO/Dom3Z family.</text>
</comment>
<comment type="function">
    <text evidence="5">Decapping enzyme for NAD-capped RNAs: specifically hydrolyzes the nicotinamide adenine dinucleotide (NAD) cap from a subset of RNAs by removing the entire NAD moiety from the 5'-end of an NAD-capped RNA. The NAD-cap is present at the 5'-end of some RNAs and snoRNAs. In contrast to the canonical 5'-end N7 methylguanosine (m7G) cap, the NAD cap promotes mRNA decay. Also acts as a non-canonical decapping enzyme that removes the entire cap structure of m7G capped or incompletely capped RNAs. Has decapping activity toward incomplete 5'-end m7G cap mRNAs such as unmethylated 5'-end-capped RNA (cap0), while it has no activity toward 2'-O-ribose methylated m7G cap (cap1). Also possesses RNA 5'-pyrophosphohydrolase activity by hydrolyzing the 5'-end triphosphate to release pyrophosphates. Stimulates exoribonuclease activity of Rat1, allowing it to degrade RNAs with stable secondary structure more effectively.</text>
</comment>
<dbReference type="GO" id="GO:0004518">
    <property type="term" value="F:nuclease activity"/>
    <property type="evidence" value="ECO:0007669"/>
    <property type="project" value="UniProtKB-KW"/>
</dbReference>
<dbReference type="GO" id="GO:0110155">
    <property type="term" value="P:NAD-cap decapping"/>
    <property type="evidence" value="ECO:0007669"/>
    <property type="project" value="TreeGrafter"/>
</dbReference>
<comment type="subcellular location">
    <subcellularLocation>
        <location evidence="7">Nucleus</location>
    </subcellularLocation>
</comment>
<gene>
    <name evidence="9" type="ORF">BT63DRAFT_455195</name>
</gene>
<sequence length="378" mass="43844">MGSRSEFPVQPIQRFAGKSAPIKRPEEITCFSYDVNREFRWDESSLQYYWPPSLPADLSAGFDTFNKWDDSTDEHLDGLVKALMLHEKSIGERLKTDFVTWRGMMTRFMTAPFDQFNSFDMNATLFQGTIFIEEDHPSKFEDKKEQSNRPPNRNGLSQDIMSFWGYKFESLALIPDIWDNVSRDFIESREEHIVDNIQQYCSVVYTQIGDASLVLGGEVDAVWDRKPDDKTLPINWVELKTSEEIQSERDHIKFERKLLKFWVQSFLIGCPKIIVGFRSKSGQLQRLQEIQTQSIPGTVKRGKASWNGNMCVNFAAEVLEFLKKSITSEGVWRISRKKGDPNISVYKIEETGTGQILRDDFIEWRQQLTAKEVAQMLK</sequence>
<dbReference type="GO" id="GO:0003723">
    <property type="term" value="F:RNA binding"/>
    <property type="evidence" value="ECO:0007669"/>
    <property type="project" value="UniProtKB-KW"/>
</dbReference>
<evidence type="ECO:0000313" key="10">
    <source>
        <dbReference type="Proteomes" id="UP000799302"/>
    </source>
</evidence>
<evidence type="ECO:0000313" key="9">
    <source>
        <dbReference type="EMBL" id="KAF2669216.1"/>
    </source>
</evidence>
<keyword evidence="10" id="KW-1185">Reference proteome</keyword>
<protein>
    <recommendedName>
        <fullName evidence="7">Decapping nuclease</fullName>
        <ecNumber evidence="7">3.6.1.-</ecNumber>
    </recommendedName>
</protein>
<accession>A0A6A6UC59</accession>
<keyword evidence="7" id="KW-0547">Nucleotide-binding</keyword>
<dbReference type="PANTHER" id="PTHR12395:SF9">
    <property type="entry name" value="DECAPPING AND EXORIBONUCLEASE PROTEIN"/>
    <property type="match status" value="1"/>
</dbReference>
<evidence type="ECO:0000256" key="1">
    <source>
        <dbReference type="ARBA" id="ARBA00001968"/>
    </source>
</evidence>
<dbReference type="AlphaFoldDB" id="A0A6A6UC59"/>
<dbReference type="GO" id="GO:0005634">
    <property type="term" value="C:nucleus"/>
    <property type="evidence" value="ECO:0007669"/>
    <property type="project" value="UniProtKB-SubCell"/>
</dbReference>
<dbReference type="Pfam" id="PF08652">
    <property type="entry name" value="RAI1"/>
    <property type="match status" value="1"/>
</dbReference>
<evidence type="ECO:0000259" key="8">
    <source>
        <dbReference type="Pfam" id="PF08652"/>
    </source>
</evidence>
<comment type="cofactor">
    <cofactor evidence="1 7">
        <name>a divalent metal cation</name>
        <dbReference type="ChEBI" id="CHEBI:60240"/>
    </cofactor>
</comment>
<dbReference type="Proteomes" id="UP000799302">
    <property type="component" value="Unassembled WGS sequence"/>
</dbReference>
<dbReference type="GO" id="GO:0005829">
    <property type="term" value="C:cytosol"/>
    <property type="evidence" value="ECO:0007669"/>
    <property type="project" value="TreeGrafter"/>
</dbReference>
<keyword evidence="7" id="KW-0540">Nuclease</keyword>
<dbReference type="GO" id="GO:0000956">
    <property type="term" value="P:nuclear-transcribed mRNA catabolic process"/>
    <property type="evidence" value="ECO:0007669"/>
    <property type="project" value="TreeGrafter"/>
</dbReference>
<proteinExistence type="inferred from homology"/>
<dbReference type="EC" id="3.6.1.-" evidence="7"/>
<comment type="catalytic activity">
    <reaction evidence="4">
        <text>a 5'-end triphospho-ribonucleoside in mRNA + H2O = a 5'-end phospho-ribonucleoside in mRNA + diphosphate + H(+)</text>
        <dbReference type="Rhea" id="RHEA:78683"/>
        <dbReference type="Rhea" id="RHEA-COMP:15692"/>
        <dbReference type="Rhea" id="RHEA-COMP:17164"/>
        <dbReference type="ChEBI" id="CHEBI:15377"/>
        <dbReference type="ChEBI" id="CHEBI:15378"/>
        <dbReference type="ChEBI" id="CHEBI:33019"/>
        <dbReference type="ChEBI" id="CHEBI:138282"/>
        <dbReference type="ChEBI" id="CHEBI:167618"/>
    </reaction>
    <physiologicalReaction direction="left-to-right" evidence="4">
        <dbReference type="Rhea" id="RHEA:78684"/>
    </physiologicalReaction>
</comment>
<keyword evidence="7" id="KW-0539">Nucleus</keyword>
<comment type="catalytic activity">
    <reaction evidence="3">
        <text>a 5'-end (N(7)-methyl 5'-triphosphoguanosine)-ribonucleoside-ribonucleotide in mRNA + H2O = a (N(7)-methyl 5'-triphosphoguanosine)-nucleoside + a 5'-end phospho-ribonucleoside in mRNA + H(+)</text>
        <dbReference type="Rhea" id="RHEA:66928"/>
        <dbReference type="Rhea" id="RHEA-COMP:15692"/>
        <dbReference type="Rhea" id="RHEA-COMP:17313"/>
        <dbReference type="ChEBI" id="CHEBI:15377"/>
        <dbReference type="ChEBI" id="CHEBI:15378"/>
        <dbReference type="ChEBI" id="CHEBI:138282"/>
        <dbReference type="ChEBI" id="CHEBI:172876"/>
        <dbReference type="ChEBI" id="CHEBI:172877"/>
    </reaction>
    <physiologicalReaction direction="left-to-right" evidence="3">
        <dbReference type="Rhea" id="RHEA:66929"/>
    </physiologicalReaction>
</comment>
<dbReference type="InterPro" id="IPR039039">
    <property type="entry name" value="RAI1-like_fam"/>
</dbReference>
<evidence type="ECO:0000256" key="4">
    <source>
        <dbReference type="ARBA" id="ARBA00044692"/>
    </source>
</evidence>
<dbReference type="InterPro" id="IPR013961">
    <property type="entry name" value="RAI1"/>
</dbReference>
<evidence type="ECO:0000256" key="3">
    <source>
        <dbReference type="ARBA" id="ARBA00044676"/>
    </source>
</evidence>
<dbReference type="OrthoDB" id="5853397at2759"/>
<dbReference type="GO" id="GO:0046872">
    <property type="term" value="F:metal ion binding"/>
    <property type="evidence" value="ECO:0007669"/>
    <property type="project" value="UniProtKB-KW"/>
</dbReference>
<reference evidence="9" key="1">
    <citation type="journal article" date="2020" name="Stud. Mycol.">
        <title>101 Dothideomycetes genomes: a test case for predicting lifestyles and emergence of pathogens.</title>
        <authorList>
            <person name="Haridas S."/>
            <person name="Albert R."/>
            <person name="Binder M."/>
            <person name="Bloem J."/>
            <person name="Labutti K."/>
            <person name="Salamov A."/>
            <person name="Andreopoulos B."/>
            <person name="Baker S."/>
            <person name="Barry K."/>
            <person name="Bills G."/>
            <person name="Bluhm B."/>
            <person name="Cannon C."/>
            <person name="Castanera R."/>
            <person name="Culley D."/>
            <person name="Daum C."/>
            <person name="Ezra D."/>
            <person name="Gonzalez J."/>
            <person name="Henrissat B."/>
            <person name="Kuo A."/>
            <person name="Liang C."/>
            <person name="Lipzen A."/>
            <person name="Lutzoni F."/>
            <person name="Magnuson J."/>
            <person name="Mondo S."/>
            <person name="Nolan M."/>
            <person name="Ohm R."/>
            <person name="Pangilinan J."/>
            <person name="Park H.-J."/>
            <person name="Ramirez L."/>
            <person name="Alfaro M."/>
            <person name="Sun H."/>
            <person name="Tritt A."/>
            <person name="Yoshinaga Y."/>
            <person name="Zwiers L.-H."/>
            <person name="Turgeon B."/>
            <person name="Goodwin S."/>
            <person name="Spatafora J."/>
            <person name="Crous P."/>
            <person name="Grigoriev I."/>
        </authorList>
    </citation>
    <scope>NUCLEOTIDE SEQUENCE</scope>
    <source>
        <strain evidence="9">CBS 115976</strain>
    </source>
</reference>
<evidence type="ECO:0000256" key="5">
    <source>
        <dbReference type="ARBA" id="ARBA00046211"/>
    </source>
</evidence>
<keyword evidence="7" id="KW-0378">Hydrolase</keyword>
<dbReference type="PANTHER" id="PTHR12395">
    <property type="entry name" value="DOM-3 RELATED"/>
    <property type="match status" value="1"/>
</dbReference>
<name>A0A6A6UC59_9PEZI</name>
<dbReference type="EMBL" id="MU004235">
    <property type="protein sequence ID" value="KAF2669216.1"/>
    <property type="molecule type" value="Genomic_DNA"/>
</dbReference>
<dbReference type="GO" id="GO:0034353">
    <property type="term" value="F:mRNA 5'-diphosphatase activity"/>
    <property type="evidence" value="ECO:0007669"/>
    <property type="project" value="TreeGrafter"/>
</dbReference>
<organism evidence="9 10">
    <name type="scientific">Microthyrium microscopicum</name>
    <dbReference type="NCBI Taxonomy" id="703497"/>
    <lineage>
        <taxon>Eukaryota</taxon>
        <taxon>Fungi</taxon>
        <taxon>Dikarya</taxon>
        <taxon>Ascomycota</taxon>
        <taxon>Pezizomycotina</taxon>
        <taxon>Dothideomycetes</taxon>
        <taxon>Dothideomycetes incertae sedis</taxon>
        <taxon>Microthyriales</taxon>
        <taxon>Microthyriaceae</taxon>
        <taxon>Microthyrium</taxon>
    </lineage>
</organism>
<dbReference type="GO" id="GO:0000166">
    <property type="term" value="F:nucleotide binding"/>
    <property type="evidence" value="ECO:0007669"/>
    <property type="project" value="UniProtKB-KW"/>
</dbReference>
<evidence type="ECO:0000256" key="7">
    <source>
        <dbReference type="RuleBase" id="RU367113"/>
    </source>
</evidence>